<comment type="caution">
    <text evidence="1">The sequence shown here is derived from an EMBL/GenBank/DDBJ whole genome shotgun (WGS) entry which is preliminary data.</text>
</comment>
<proteinExistence type="predicted"/>
<organism evidence="1 2">
    <name type="scientific">Leeuwenhoekiella aequorea</name>
    <dbReference type="NCBI Taxonomy" id="283736"/>
    <lineage>
        <taxon>Bacteria</taxon>
        <taxon>Pseudomonadati</taxon>
        <taxon>Bacteroidota</taxon>
        <taxon>Flavobacteriia</taxon>
        <taxon>Flavobacteriales</taxon>
        <taxon>Flavobacteriaceae</taxon>
        <taxon>Leeuwenhoekiella</taxon>
    </lineage>
</organism>
<dbReference type="Proteomes" id="UP000289238">
    <property type="component" value="Unassembled WGS sequence"/>
</dbReference>
<evidence type="ECO:0000313" key="2">
    <source>
        <dbReference type="Proteomes" id="UP000289238"/>
    </source>
</evidence>
<reference evidence="1 2" key="1">
    <citation type="submission" date="2018-07" db="EMBL/GenBank/DDBJ databases">
        <title>Leeuwenhoekiella genomics.</title>
        <authorList>
            <person name="Tahon G."/>
            <person name="Willems A."/>
        </authorList>
    </citation>
    <scope>NUCLEOTIDE SEQUENCE [LARGE SCALE GENOMIC DNA]</scope>
    <source>
        <strain evidence="1 2">LMG 22550</strain>
    </source>
</reference>
<sequence>MKKGNSNYPDYICRSHDLLSRVLINLNFGKDTNFYSFIIIYKTPKVITKLIYFRNNESFTKELGLKIFRQQQVSNTFLTCN</sequence>
<accession>A0A4Q0PAF1</accession>
<protein>
    <submittedName>
        <fullName evidence="1">Uncharacterized protein</fullName>
    </submittedName>
</protein>
<evidence type="ECO:0000313" key="1">
    <source>
        <dbReference type="EMBL" id="RXG23501.1"/>
    </source>
</evidence>
<keyword evidence="2" id="KW-1185">Reference proteome</keyword>
<gene>
    <name evidence="1" type="ORF">DSM00_1115</name>
</gene>
<dbReference type="AlphaFoldDB" id="A0A4Q0PAF1"/>
<name>A0A4Q0PAF1_9FLAO</name>
<dbReference type="EMBL" id="QOVM01000002">
    <property type="protein sequence ID" value="RXG23501.1"/>
    <property type="molecule type" value="Genomic_DNA"/>
</dbReference>